<dbReference type="OrthoDB" id="6608471at2759"/>
<evidence type="ECO:0000256" key="10">
    <source>
        <dbReference type="RuleBase" id="RU362000"/>
    </source>
</evidence>
<dbReference type="STRING" id="947166.A0A1D1UJW1"/>
<feature type="transmembrane region" description="Helical" evidence="10">
    <location>
        <begin position="247"/>
        <end position="266"/>
    </location>
</feature>
<evidence type="ECO:0000256" key="3">
    <source>
        <dbReference type="ARBA" id="ARBA00022448"/>
    </source>
</evidence>
<dbReference type="GO" id="GO:0015075">
    <property type="term" value="F:monoatomic ion transmembrane transporter activity"/>
    <property type="evidence" value="ECO:0007669"/>
    <property type="project" value="InterPro"/>
</dbReference>
<proteinExistence type="inferred from homology"/>
<name>A0A1D1UJW1_RAMVA</name>
<sequence length="339" mass="36862">MAPKEALEKTYPAIGGAGSPIPSDRINIDEPRWDQTTYSGRAKHFFTITNPLNLLKGSQELEEARRIVLDYKKGNAPAGVSSVDALWNAKHVYDSAFHPDTGEKMFILGRMSAQVPCNMFITGMMMTFYKTTPAVVLWQWVNQSFNAIVNYTNRSGSKPIDNKTLGTAYVAATTGATATALGLNALAKKAPPLVGRFVPFAAVAAANCINIPVIRQRELVDGIEVTDKAGNKIGESKSAAKSAITKVALSRICMAVPGMVLPPILMDQLERKTTFFKRYPWAPAPLQIAVCGLCLIFATPLCCALFPQRASMKVGQLEPELQKLAASRGMDEVYYNKGL</sequence>
<keyword evidence="7 10" id="KW-0496">Mitochondrion</keyword>
<evidence type="ECO:0000256" key="7">
    <source>
        <dbReference type="ARBA" id="ARBA00023128"/>
    </source>
</evidence>
<keyword evidence="8 10" id="KW-0472">Membrane</keyword>
<keyword evidence="3" id="KW-0813">Transport</keyword>
<dbReference type="GO" id="GO:0140300">
    <property type="term" value="P:serine import into mitochondrion"/>
    <property type="evidence" value="ECO:0007669"/>
    <property type="project" value="TreeGrafter"/>
</dbReference>
<feature type="transmembrane region" description="Helical" evidence="10">
    <location>
        <begin position="286"/>
        <end position="306"/>
    </location>
</feature>
<keyword evidence="4 10" id="KW-0812">Transmembrane</keyword>
<evidence type="ECO:0000313" key="12">
    <source>
        <dbReference type="Proteomes" id="UP000186922"/>
    </source>
</evidence>
<comment type="caution">
    <text evidence="11">The sequence shown here is derived from an EMBL/GenBank/DDBJ whole genome shotgun (WGS) entry which is preliminary data.</text>
</comment>
<comment type="similarity">
    <text evidence="2 10">Belongs to the sideroflexin family.</text>
</comment>
<reference evidence="11 12" key="1">
    <citation type="journal article" date="2016" name="Nat. Commun.">
        <title>Extremotolerant tardigrade genome and improved radiotolerance of human cultured cells by tardigrade-unique protein.</title>
        <authorList>
            <person name="Hashimoto T."/>
            <person name="Horikawa D.D."/>
            <person name="Saito Y."/>
            <person name="Kuwahara H."/>
            <person name="Kozuka-Hata H."/>
            <person name="Shin-I T."/>
            <person name="Minakuchi Y."/>
            <person name="Ohishi K."/>
            <person name="Motoyama A."/>
            <person name="Aizu T."/>
            <person name="Enomoto A."/>
            <person name="Kondo K."/>
            <person name="Tanaka S."/>
            <person name="Hara Y."/>
            <person name="Koshikawa S."/>
            <person name="Sagara H."/>
            <person name="Miura T."/>
            <person name="Yokobori S."/>
            <person name="Miyagawa K."/>
            <person name="Suzuki Y."/>
            <person name="Kubo T."/>
            <person name="Oyama M."/>
            <person name="Kohara Y."/>
            <person name="Fujiyama A."/>
            <person name="Arakawa K."/>
            <person name="Katayama T."/>
            <person name="Toyoda A."/>
            <person name="Kunieda T."/>
        </authorList>
    </citation>
    <scope>NUCLEOTIDE SEQUENCE [LARGE SCALE GENOMIC DNA]</scope>
    <source>
        <strain evidence="11 12">YOKOZUNA-1</strain>
    </source>
</reference>
<dbReference type="Pfam" id="PF03820">
    <property type="entry name" value="SFXNs"/>
    <property type="match status" value="1"/>
</dbReference>
<organism evidence="11 12">
    <name type="scientific">Ramazzottius varieornatus</name>
    <name type="common">Water bear</name>
    <name type="synonym">Tardigrade</name>
    <dbReference type="NCBI Taxonomy" id="947166"/>
    <lineage>
        <taxon>Eukaryota</taxon>
        <taxon>Metazoa</taxon>
        <taxon>Ecdysozoa</taxon>
        <taxon>Tardigrada</taxon>
        <taxon>Eutardigrada</taxon>
        <taxon>Parachela</taxon>
        <taxon>Hypsibioidea</taxon>
        <taxon>Ramazzottiidae</taxon>
        <taxon>Ramazzottius</taxon>
    </lineage>
</organism>
<evidence type="ECO:0000256" key="9">
    <source>
        <dbReference type="ARBA" id="ARBA00036416"/>
    </source>
</evidence>
<evidence type="ECO:0000313" key="11">
    <source>
        <dbReference type="EMBL" id="GAU87902.1"/>
    </source>
</evidence>
<dbReference type="InterPro" id="IPR004686">
    <property type="entry name" value="Mtc"/>
</dbReference>
<dbReference type="PANTHER" id="PTHR11153:SF20">
    <property type="entry name" value="SIDEROFLEXIN-3"/>
    <property type="match status" value="1"/>
</dbReference>
<evidence type="ECO:0000256" key="6">
    <source>
        <dbReference type="ARBA" id="ARBA00022989"/>
    </source>
</evidence>
<comment type="subcellular location">
    <subcellularLocation>
        <location evidence="1 10">Mitochondrion membrane</location>
        <topology evidence="1 10">Multi-pass membrane protein</topology>
    </subcellularLocation>
</comment>
<dbReference type="Proteomes" id="UP000186922">
    <property type="component" value="Unassembled WGS sequence"/>
</dbReference>
<evidence type="ECO:0000256" key="8">
    <source>
        <dbReference type="ARBA" id="ARBA00023136"/>
    </source>
</evidence>
<keyword evidence="6 10" id="KW-1133">Transmembrane helix</keyword>
<dbReference type="NCBIfam" id="TIGR00798">
    <property type="entry name" value="mtc"/>
    <property type="match status" value="1"/>
</dbReference>
<accession>A0A1D1UJW1</accession>
<evidence type="ECO:0000256" key="2">
    <source>
        <dbReference type="ARBA" id="ARBA00005974"/>
    </source>
</evidence>
<comment type="catalytic activity">
    <reaction evidence="9">
        <text>L-serine(in) = L-serine(out)</text>
        <dbReference type="Rhea" id="RHEA:35031"/>
        <dbReference type="ChEBI" id="CHEBI:33384"/>
    </reaction>
</comment>
<keyword evidence="12" id="KW-1185">Reference proteome</keyword>
<evidence type="ECO:0000256" key="4">
    <source>
        <dbReference type="ARBA" id="ARBA00022692"/>
    </source>
</evidence>
<dbReference type="GO" id="GO:0005743">
    <property type="term" value="C:mitochondrial inner membrane"/>
    <property type="evidence" value="ECO:0007669"/>
    <property type="project" value="TreeGrafter"/>
</dbReference>
<gene>
    <name evidence="11" type="primary">RvY_00690</name>
    <name evidence="11" type="synonym">RvY_00690.1</name>
    <name evidence="11" type="ORF">RvY_00690-1</name>
</gene>
<evidence type="ECO:0000256" key="5">
    <source>
        <dbReference type="ARBA" id="ARBA00022970"/>
    </source>
</evidence>
<protein>
    <recommendedName>
        <fullName evidence="10">Sidoreflexin</fullName>
    </recommendedName>
</protein>
<dbReference type="AlphaFoldDB" id="A0A1D1UJW1"/>
<dbReference type="PANTHER" id="PTHR11153">
    <property type="entry name" value="SIDEROFLEXIN"/>
    <property type="match status" value="1"/>
</dbReference>
<comment type="caution">
    <text evidence="10">Lacks conserved residue(s) required for the propagation of feature annotation.</text>
</comment>
<dbReference type="EMBL" id="BDGG01000001">
    <property type="protein sequence ID" value="GAU87902.1"/>
    <property type="molecule type" value="Genomic_DNA"/>
</dbReference>
<keyword evidence="5" id="KW-0029">Amino-acid transport</keyword>
<evidence type="ECO:0000256" key="1">
    <source>
        <dbReference type="ARBA" id="ARBA00004225"/>
    </source>
</evidence>